<feature type="transmembrane region" description="Helical" evidence="5">
    <location>
        <begin position="266"/>
        <end position="285"/>
    </location>
</feature>
<dbReference type="STRING" id="644282.Deba_0017"/>
<protein>
    <submittedName>
        <fullName evidence="7">Major facilitator superfamily MFS_1</fullName>
    </submittedName>
</protein>
<dbReference type="InterPro" id="IPR011701">
    <property type="entry name" value="MFS"/>
</dbReference>
<feature type="transmembrane region" description="Helical" evidence="5">
    <location>
        <begin position="323"/>
        <end position="347"/>
    </location>
</feature>
<dbReference type="KEGG" id="dbr:Deba_0017"/>
<sequence length="431" mass="45080">MDQHCQARPSPYRWVVFGALAAAYVLVFFHRLCPSVVALDIMADLGAGPALMGLLASAYFYPYAAMQMPAGLLADSWGPRRSVTLFFALAGVASILFGLAWSTAVAVAARVLVGLGVAMVFVPTMKIITCWFPRGQFALMAGLLLALGGLGAYVASAPLAMLSAAFGWRASFVVIGLISMVVGVAIWFLVRDNPADKGLPPAEARPCATEAPAIGLWQGAMMVLGHGRFYPLAGWFISTGVVFFGLGGLWAGPYLAQTHGLGPADVGHVLSMMAVGMVLGSPLLSWLSDKVLRSRKAVLIGCAVGLCGLTAPLALAPADIPLWGLYLGSALLSVFCAAASGVGFIAAKELFPVEIAGTAVGLINFFPFLGGALGQPLLGWLLQRHGGRGPYAAAVYGQAFEWCLWIALAGLFCALFCTETWGRPAPTEGDH</sequence>
<evidence type="ECO:0000256" key="4">
    <source>
        <dbReference type="ARBA" id="ARBA00023136"/>
    </source>
</evidence>
<dbReference type="GO" id="GO:0016020">
    <property type="term" value="C:membrane"/>
    <property type="evidence" value="ECO:0007669"/>
    <property type="project" value="UniProtKB-ARBA"/>
</dbReference>
<keyword evidence="3 5" id="KW-1133">Transmembrane helix</keyword>
<feature type="transmembrane region" description="Helical" evidence="5">
    <location>
        <begin position="41"/>
        <end position="61"/>
    </location>
</feature>
<dbReference type="GO" id="GO:0061513">
    <property type="term" value="F:glucose 6-phosphate:phosphate antiporter activity"/>
    <property type="evidence" value="ECO:0007669"/>
    <property type="project" value="TreeGrafter"/>
</dbReference>
<feature type="transmembrane region" description="Helical" evidence="5">
    <location>
        <begin position="359"/>
        <end position="382"/>
    </location>
</feature>
<dbReference type="Pfam" id="PF07690">
    <property type="entry name" value="MFS_1"/>
    <property type="match status" value="1"/>
</dbReference>
<evidence type="ECO:0000313" key="8">
    <source>
        <dbReference type="Proteomes" id="UP000009047"/>
    </source>
</evidence>
<feature type="transmembrane region" description="Helical" evidence="5">
    <location>
        <begin position="107"/>
        <end position="125"/>
    </location>
</feature>
<dbReference type="GO" id="GO:0012505">
    <property type="term" value="C:endomembrane system"/>
    <property type="evidence" value="ECO:0007669"/>
    <property type="project" value="UniProtKB-SubCell"/>
</dbReference>
<dbReference type="EMBL" id="CP002085">
    <property type="protein sequence ID" value="ADK83396.1"/>
    <property type="molecule type" value="Genomic_DNA"/>
</dbReference>
<proteinExistence type="predicted"/>
<gene>
    <name evidence="7" type="ordered locus">Deba_0017</name>
</gene>
<dbReference type="InterPro" id="IPR020846">
    <property type="entry name" value="MFS_dom"/>
</dbReference>
<dbReference type="eggNOG" id="COG2271">
    <property type="taxonomic scope" value="Bacteria"/>
</dbReference>
<feature type="transmembrane region" description="Helical" evidence="5">
    <location>
        <begin position="229"/>
        <end position="251"/>
    </location>
</feature>
<evidence type="ECO:0000313" key="7">
    <source>
        <dbReference type="EMBL" id="ADK83396.1"/>
    </source>
</evidence>
<dbReference type="InterPro" id="IPR051337">
    <property type="entry name" value="OPA_Antiporter"/>
</dbReference>
<dbReference type="PANTHER" id="PTHR43826:SF3">
    <property type="entry name" value="GLUCOSE-6-PHOSPHATE EXCHANGER SLC37A4"/>
    <property type="match status" value="1"/>
</dbReference>
<comment type="subcellular location">
    <subcellularLocation>
        <location evidence="1">Endomembrane system</location>
        <topology evidence="1">Multi-pass membrane protein</topology>
    </subcellularLocation>
</comment>
<dbReference type="Proteomes" id="UP000009047">
    <property type="component" value="Chromosome"/>
</dbReference>
<keyword evidence="4 5" id="KW-0472">Membrane</keyword>
<dbReference type="Gene3D" id="1.20.1250.20">
    <property type="entry name" value="MFS general substrate transporter like domains"/>
    <property type="match status" value="2"/>
</dbReference>
<evidence type="ECO:0000256" key="2">
    <source>
        <dbReference type="ARBA" id="ARBA00022692"/>
    </source>
</evidence>
<feature type="transmembrane region" description="Helical" evidence="5">
    <location>
        <begin position="394"/>
        <end position="417"/>
    </location>
</feature>
<dbReference type="InterPro" id="IPR036259">
    <property type="entry name" value="MFS_trans_sf"/>
</dbReference>
<keyword evidence="2 5" id="KW-0812">Transmembrane</keyword>
<feature type="transmembrane region" description="Helical" evidence="5">
    <location>
        <begin position="12"/>
        <end position="29"/>
    </location>
</feature>
<dbReference type="PROSITE" id="PS50850">
    <property type="entry name" value="MFS"/>
    <property type="match status" value="1"/>
</dbReference>
<reference evidence="7 8" key="1">
    <citation type="journal article" date="2010" name="Stand. Genomic Sci.">
        <title>Complete genome sequence of Desulfarculus baarsii type strain (2st14).</title>
        <authorList>
            <person name="Sun H."/>
            <person name="Spring S."/>
            <person name="Lapidus A."/>
            <person name="Davenport K."/>
            <person name="Del Rio T.G."/>
            <person name="Tice H."/>
            <person name="Nolan M."/>
            <person name="Copeland A."/>
            <person name="Cheng J.F."/>
            <person name="Lucas S."/>
            <person name="Tapia R."/>
            <person name="Goodwin L."/>
            <person name="Pitluck S."/>
            <person name="Ivanova N."/>
            <person name="Pagani I."/>
            <person name="Mavromatis K."/>
            <person name="Ovchinnikova G."/>
            <person name="Pati A."/>
            <person name="Chen A."/>
            <person name="Palaniappan K."/>
            <person name="Hauser L."/>
            <person name="Chang Y.J."/>
            <person name="Jeffries C.D."/>
            <person name="Detter J.C."/>
            <person name="Han C."/>
            <person name="Rohde M."/>
            <person name="Brambilla E."/>
            <person name="Goker M."/>
            <person name="Woyke T."/>
            <person name="Bristow J."/>
            <person name="Eisen J.A."/>
            <person name="Markowitz V."/>
            <person name="Hugenholtz P."/>
            <person name="Kyrpides N.C."/>
            <person name="Klenk H.P."/>
            <person name="Land M."/>
        </authorList>
    </citation>
    <scope>NUCLEOTIDE SEQUENCE [LARGE SCALE GENOMIC DNA]</scope>
    <source>
        <strain evidence="8">ATCC 33931 / DSM 2075 / LMG 7858 / VKM B-1802 / 2st14</strain>
    </source>
</reference>
<dbReference type="PANTHER" id="PTHR43826">
    <property type="entry name" value="GLUCOSE-6-PHOSPHATE EXCHANGER SLC37A4"/>
    <property type="match status" value="1"/>
</dbReference>
<dbReference type="GO" id="GO:0035435">
    <property type="term" value="P:phosphate ion transmembrane transport"/>
    <property type="evidence" value="ECO:0007669"/>
    <property type="project" value="TreeGrafter"/>
</dbReference>
<feature type="transmembrane region" description="Helical" evidence="5">
    <location>
        <begin position="166"/>
        <end position="190"/>
    </location>
</feature>
<accession>E1QD77</accession>
<organism evidence="7 8">
    <name type="scientific">Desulfarculus baarsii (strain ATCC 33931 / DSM 2075 / LMG 7858 / VKM B-1802 / 2st14)</name>
    <dbReference type="NCBI Taxonomy" id="644282"/>
    <lineage>
        <taxon>Bacteria</taxon>
        <taxon>Pseudomonadati</taxon>
        <taxon>Thermodesulfobacteriota</taxon>
        <taxon>Desulfarculia</taxon>
        <taxon>Desulfarculales</taxon>
        <taxon>Desulfarculaceae</taxon>
        <taxon>Desulfarculus</taxon>
    </lineage>
</organism>
<dbReference type="SUPFAM" id="SSF103473">
    <property type="entry name" value="MFS general substrate transporter"/>
    <property type="match status" value="1"/>
</dbReference>
<evidence type="ECO:0000256" key="5">
    <source>
        <dbReference type="SAM" id="Phobius"/>
    </source>
</evidence>
<dbReference type="HOGENOM" id="CLU_001265_62_1_7"/>
<feature type="transmembrane region" description="Helical" evidence="5">
    <location>
        <begin position="82"/>
        <end position="101"/>
    </location>
</feature>
<name>E1QD77_DESB2</name>
<keyword evidence="8" id="KW-1185">Reference proteome</keyword>
<evidence type="ECO:0000256" key="3">
    <source>
        <dbReference type="ARBA" id="ARBA00022989"/>
    </source>
</evidence>
<dbReference type="AlphaFoldDB" id="E1QD77"/>
<evidence type="ECO:0000259" key="6">
    <source>
        <dbReference type="PROSITE" id="PS50850"/>
    </source>
</evidence>
<feature type="transmembrane region" description="Helical" evidence="5">
    <location>
        <begin position="297"/>
        <end position="317"/>
    </location>
</feature>
<feature type="domain" description="Major facilitator superfamily (MFS) profile" evidence="6">
    <location>
        <begin position="16"/>
        <end position="422"/>
    </location>
</feature>
<feature type="transmembrane region" description="Helical" evidence="5">
    <location>
        <begin position="137"/>
        <end position="160"/>
    </location>
</feature>
<evidence type="ECO:0000256" key="1">
    <source>
        <dbReference type="ARBA" id="ARBA00004127"/>
    </source>
</evidence>